<sequence length="74" mass="8420">MNGVGQSQEQRSQRKRSLTDELVAIRTQKADVLRQIQQIAKRQKTGGMPTKASELLASNNKLVLQMEQRNRAEK</sequence>
<organism evidence="2">
    <name type="scientific">Chlorella variabilis</name>
    <name type="common">Green alga</name>
    <dbReference type="NCBI Taxonomy" id="554065"/>
    <lineage>
        <taxon>Eukaryota</taxon>
        <taxon>Viridiplantae</taxon>
        <taxon>Chlorophyta</taxon>
        <taxon>core chlorophytes</taxon>
        <taxon>Trebouxiophyceae</taxon>
        <taxon>Chlorellales</taxon>
        <taxon>Chlorellaceae</taxon>
        <taxon>Chlorella clade</taxon>
        <taxon>Chlorella</taxon>
    </lineage>
</organism>
<dbReference type="Proteomes" id="UP000008141">
    <property type="component" value="Unassembled WGS sequence"/>
</dbReference>
<dbReference type="InParanoid" id="E1ZUG5"/>
<gene>
    <name evidence="1" type="ORF">CHLNCDRAFT_138756</name>
</gene>
<dbReference type="OrthoDB" id="514405at2759"/>
<dbReference type="EMBL" id="GL434005">
    <property type="protein sequence ID" value="EFN50530.1"/>
    <property type="molecule type" value="Genomic_DNA"/>
</dbReference>
<dbReference type="AlphaFoldDB" id="E1ZUG5"/>
<reference evidence="1 2" key="1">
    <citation type="journal article" date="2010" name="Plant Cell">
        <title>The Chlorella variabilis NC64A genome reveals adaptation to photosymbiosis, coevolution with viruses, and cryptic sex.</title>
        <authorList>
            <person name="Blanc G."/>
            <person name="Duncan G."/>
            <person name="Agarkova I."/>
            <person name="Borodovsky M."/>
            <person name="Gurnon J."/>
            <person name="Kuo A."/>
            <person name="Lindquist E."/>
            <person name="Lucas S."/>
            <person name="Pangilinan J."/>
            <person name="Polle J."/>
            <person name="Salamov A."/>
            <person name="Terry A."/>
            <person name="Yamada T."/>
            <person name="Dunigan D.D."/>
            <person name="Grigoriev I.V."/>
            <person name="Claverie J.M."/>
            <person name="Van Etten J.L."/>
        </authorList>
    </citation>
    <scope>NUCLEOTIDE SEQUENCE [LARGE SCALE GENOMIC DNA]</scope>
    <source>
        <strain evidence="1 2">NC64A</strain>
    </source>
</reference>
<proteinExistence type="predicted"/>
<name>E1ZUG5_CHLVA</name>
<accession>E1ZUG5</accession>
<evidence type="ECO:0000313" key="2">
    <source>
        <dbReference type="Proteomes" id="UP000008141"/>
    </source>
</evidence>
<keyword evidence="2" id="KW-1185">Reference proteome</keyword>
<dbReference type="GeneID" id="17349962"/>
<dbReference type="RefSeq" id="XP_005842662.1">
    <property type="nucleotide sequence ID" value="XM_005842605.1"/>
</dbReference>
<feature type="non-terminal residue" evidence="1">
    <location>
        <position position="74"/>
    </location>
</feature>
<protein>
    <submittedName>
        <fullName evidence="1">Expressed protein</fullName>
    </submittedName>
</protein>
<evidence type="ECO:0000313" key="1">
    <source>
        <dbReference type="EMBL" id="EFN50530.1"/>
    </source>
</evidence>
<dbReference type="KEGG" id="cvr:CHLNCDRAFT_138756"/>